<dbReference type="Proteomes" id="UP000184112">
    <property type="component" value="Unassembled WGS sequence"/>
</dbReference>
<accession>A0A1M5QL58</accession>
<dbReference type="AlphaFoldDB" id="A0A1M5QL58"/>
<organism evidence="2 3">
    <name type="scientific">Flavobacterium johnsoniae</name>
    <name type="common">Cytophaga johnsonae</name>
    <dbReference type="NCBI Taxonomy" id="986"/>
    <lineage>
        <taxon>Bacteria</taxon>
        <taxon>Pseudomonadati</taxon>
        <taxon>Bacteroidota</taxon>
        <taxon>Flavobacteriia</taxon>
        <taxon>Flavobacteriales</taxon>
        <taxon>Flavobacteriaceae</taxon>
        <taxon>Flavobacterium</taxon>
    </lineage>
</organism>
<feature type="transmembrane region" description="Helical" evidence="1">
    <location>
        <begin position="361"/>
        <end position="383"/>
    </location>
</feature>
<dbReference type="EMBL" id="FQWH01000007">
    <property type="protein sequence ID" value="SHH14865.1"/>
    <property type="molecule type" value="Genomic_DNA"/>
</dbReference>
<protein>
    <submittedName>
        <fullName evidence="2">Uncharacterized protein</fullName>
    </submittedName>
</protein>
<feature type="transmembrane region" description="Helical" evidence="1">
    <location>
        <begin position="54"/>
        <end position="73"/>
    </location>
</feature>
<proteinExistence type="predicted"/>
<sequence length="391" mass="46707">MNKTLKQYFIKSFIILAIVHLAYFLYGYFTFEGIKNIDIYSEFYRFKFYDDVSISHFFVSGLFLLFFLIFLLKNHARQQYSSAKIFQIGFLLLLVSFFTFTFFVSFSFGQNAKLRGELSQKNYNEDKKLLNVLNPFLYGSSSYHSEKLFNYENILYPKPYPVVKEEKQVLIYHDQFNTETTYYSIDTLKVLTETYNKVSEKTDSLLDFTGLDKNIIKDRIIKKISIGDSTQVIFKGQEVSPEYDKDICIFLQNKSLFKSIHNDSVQKQQYQAAVKRYKLLYKYKQDSLEYEFAKLDTLFKKYNIESHVKPNILVPEIFYYVENPDRLFGGLDNNFDHKALQEKFKTLDRYFYEPNYLHPSIMPIFFTVVFSVWIVLLLFYILFNKRKQKDI</sequence>
<evidence type="ECO:0000256" key="1">
    <source>
        <dbReference type="SAM" id="Phobius"/>
    </source>
</evidence>
<gene>
    <name evidence="2" type="ORF">SAMN05444388_10779</name>
</gene>
<keyword evidence="1" id="KW-1133">Transmembrane helix</keyword>
<feature type="transmembrane region" description="Helical" evidence="1">
    <location>
        <begin position="12"/>
        <end position="34"/>
    </location>
</feature>
<evidence type="ECO:0000313" key="3">
    <source>
        <dbReference type="Proteomes" id="UP000184112"/>
    </source>
</evidence>
<evidence type="ECO:0000313" key="2">
    <source>
        <dbReference type="EMBL" id="SHH14865.1"/>
    </source>
</evidence>
<dbReference type="RefSeq" id="WP_073410037.1">
    <property type="nucleotide sequence ID" value="NZ_FQWH01000007.1"/>
</dbReference>
<keyword evidence="1" id="KW-0472">Membrane</keyword>
<feature type="transmembrane region" description="Helical" evidence="1">
    <location>
        <begin position="85"/>
        <end position="108"/>
    </location>
</feature>
<keyword evidence="1" id="KW-0812">Transmembrane</keyword>
<name>A0A1M5QL58_FLAJO</name>
<reference evidence="2 3" key="1">
    <citation type="submission" date="2016-11" db="EMBL/GenBank/DDBJ databases">
        <authorList>
            <person name="Jaros S."/>
            <person name="Januszkiewicz K."/>
            <person name="Wedrychowicz H."/>
        </authorList>
    </citation>
    <scope>NUCLEOTIDE SEQUENCE [LARGE SCALE GENOMIC DNA]</scope>
    <source>
        <strain evidence="2 3">DSM 6792</strain>
    </source>
</reference>